<dbReference type="InterPro" id="IPR023214">
    <property type="entry name" value="HAD_sf"/>
</dbReference>
<accession>A0AAD4SNY3</accession>
<dbReference type="EMBL" id="JAJJMB010009088">
    <property type="protein sequence ID" value="KAI3916630.1"/>
    <property type="molecule type" value="Genomic_DNA"/>
</dbReference>
<dbReference type="Proteomes" id="UP001202328">
    <property type="component" value="Unassembled WGS sequence"/>
</dbReference>
<dbReference type="Gene3D" id="1.10.150.240">
    <property type="entry name" value="Putative phosphatase, domain 2"/>
    <property type="match status" value="1"/>
</dbReference>
<evidence type="ECO:0000313" key="1">
    <source>
        <dbReference type="EMBL" id="KAI3916630.1"/>
    </source>
</evidence>
<comment type="caution">
    <text evidence="1">The sequence shown here is derived from an EMBL/GenBank/DDBJ whole genome shotgun (WGS) entry which is preliminary data.</text>
</comment>
<keyword evidence="2" id="KW-1185">Reference proteome</keyword>
<dbReference type="AlphaFoldDB" id="A0AAD4SNY3"/>
<dbReference type="PANTHER" id="PTHR42896:SF4">
    <property type="entry name" value="OS08G0485900 PROTEIN"/>
    <property type="match status" value="1"/>
</dbReference>
<dbReference type="PANTHER" id="PTHR42896">
    <property type="entry name" value="XYLULOSE-1,5-BISPHOSPHATE (XUBP) PHOSPHATASE"/>
    <property type="match status" value="1"/>
</dbReference>
<dbReference type="InterPro" id="IPR044999">
    <property type="entry name" value="CbbY-like"/>
</dbReference>
<name>A0AAD4SNY3_9MAGN</name>
<gene>
    <name evidence="1" type="ORF">MKW98_026372</name>
</gene>
<dbReference type="GO" id="GO:0016787">
    <property type="term" value="F:hydrolase activity"/>
    <property type="evidence" value="ECO:0007669"/>
    <property type="project" value="InterPro"/>
</dbReference>
<reference evidence="1" key="1">
    <citation type="submission" date="2022-04" db="EMBL/GenBank/DDBJ databases">
        <title>A functionally conserved STORR gene fusion in Papaver species that diverged 16.8 million years ago.</title>
        <authorList>
            <person name="Catania T."/>
        </authorList>
    </citation>
    <scope>NUCLEOTIDE SEQUENCE</scope>
    <source>
        <strain evidence="1">S-188037</strain>
    </source>
</reference>
<evidence type="ECO:0000313" key="2">
    <source>
        <dbReference type="Proteomes" id="UP001202328"/>
    </source>
</evidence>
<proteinExistence type="predicted"/>
<dbReference type="InterPro" id="IPR023198">
    <property type="entry name" value="PGP-like_dom2"/>
</dbReference>
<sequence>MRQSNPLKNCDNHLESIGILISIFGSAPENDSDKAILIDTLQDWKTERYKEIIKSGTVRRYEKMNAKLMLLSAATKSSVILCLESLIGNDGFKGLDYFLAGDDV</sequence>
<dbReference type="Gene3D" id="3.40.50.1000">
    <property type="entry name" value="HAD superfamily/HAD-like"/>
    <property type="match status" value="1"/>
</dbReference>
<protein>
    <submittedName>
        <fullName evidence="1">Uncharacterized protein</fullName>
    </submittedName>
</protein>
<organism evidence="1 2">
    <name type="scientific">Papaver atlanticum</name>
    <dbReference type="NCBI Taxonomy" id="357466"/>
    <lineage>
        <taxon>Eukaryota</taxon>
        <taxon>Viridiplantae</taxon>
        <taxon>Streptophyta</taxon>
        <taxon>Embryophyta</taxon>
        <taxon>Tracheophyta</taxon>
        <taxon>Spermatophyta</taxon>
        <taxon>Magnoliopsida</taxon>
        <taxon>Ranunculales</taxon>
        <taxon>Papaveraceae</taxon>
        <taxon>Papaveroideae</taxon>
        <taxon>Papaver</taxon>
    </lineage>
</organism>